<evidence type="ECO:0000256" key="5">
    <source>
        <dbReference type="ARBA" id="ARBA00022989"/>
    </source>
</evidence>
<name>A0A845LWI9_9RHOB</name>
<comment type="similarity">
    <text evidence="7">Belongs to the TRAP transporter small permease family.</text>
</comment>
<feature type="transmembrane region" description="Helical" evidence="7">
    <location>
        <begin position="99"/>
        <end position="121"/>
    </location>
</feature>
<feature type="transmembrane region" description="Helical" evidence="7">
    <location>
        <begin position="22"/>
        <end position="46"/>
    </location>
</feature>
<feature type="transmembrane region" description="Helical" evidence="7">
    <location>
        <begin position="170"/>
        <end position="190"/>
    </location>
</feature>
<evidence type="ECO:0000256" key="7">
    <source>
        <dbReference type="RuleBase" id="RU369079"/>
    </source>
</evidence>
<evidence type="ECO:0000256" key="1">
    <source>
        <dbReference type="ARBA" id="ARBA00004651"/>
    </source>
</evidence>
<evidence type="ECO:0000256" key="6">
    <source>
        <dbReference type="ARBA" id="ARBA00023136"/>
    </source>
</evidence>
<dbReference type="GO" id="GO:0022857">
    <property type="term" value="F:transmembrane transporter activity"/>
    <property type="evidence" value="ECO:0007669"/>
    <property type="project" value="UniProtKB-UniRule"/>
</dbReference>
<feature type="transmembrane region" description="Helical" evidence="7">
    <location>
        <begin position="145"/>
        <end position="163"/>
    </location>
</feature>
<feature type="transmembrane region" description="Helical" evidence="7">
    <location>
        <begin position="202"/>
        <end position="218"/>
    </location>
</feature>
<keyword evidence="4 7" id="KW-0812">Transmembrane</keyword>
<dbReference type="AlphaFoldDB" id="A0A845LWI9"/>
<keyword evidence="7" id="KW-0997">Cell inner membrane</keyword>
<organism evidence="9 10">
    <name type="scientific">Maritimibacter harenae</name>
    <dbReference type="NCBI Taxonomy" id="2606218"/>
    <lineage>
        <taxon>Bacteria</taxon>
        <taxon>Pseudomonadati</taxon>
        <taxon>Pseudomonadota</taxon>
        <taxon>Alphaproteobacteria</taxon>
        <taxon>Rhodobacterales</taxon>
        <taxon>Roseobacteraceae</taxon>
        <taxon>Maritimibacter</taxon>
    </lineage>
</organism>
<comment type="caution">
    <text evidence="7">Lacks conserved residue(s) required for the propagation of feature annotation.</text>
</comment>
<keyword evidence="5 7" id="KW-1133">Transmembrane helix</keyword>
<evidence type="ECO:0000256" key="4">
    <source>
        <dbReference type="ARBA" id="ARBA00022692"/>
    </source>
</evidence>
<protein>
    <recommendedName>
        <fullName evidence="7">TRAP transporter small permease protein</fullName>
    </recommendedName>
</protein>
<evidence type="ECO:0000259" key="8">
    <source>
        <dbReference type="Pfam" id="PF04290"/>
    </source>
</evidence>
<keyword evidence="3" id="KW-1003">Cell membrane</keyword>
<dbReference type="RefSeq" id="WP_161350266.1">
    <property type="nucleotide sequence ID" value="NZ_WTUX01000006.1"/>
</dbReference>
<comment type="subunit">
    <text evidence="7">The complex comprises the extracytoplasmic solute receptor protein and the two transmembrane proteins.</text>
</comment>
<accession>A0A845LWI9</accession>
<comment type="caution">
    <text evidence="9">The sequence shown here is derived from an EMBL/GenBank/DDBJ whole genome shotgun (WGS) entry which is preliminary data.</text>
</comment>
<evidence type="ECO:0000256" key="3">
    <source>
        <dbReference type="ARBA" id="ARBA00022475"/>
    </source>
</evidence>
<dbReference type="EMBL" id="WTUX01000006">
    <property type="protein sequence ID" value="MZR12155.1"/>
    <property type="molecule type" value="Genomic_DNA"/>
</dbReference>
<feature type="domain" description="Tripartite ATP-independent periplasmic transporters DctQ component" evidence="8">
    <location>
        <begin position="182"/>
        <end position="307"/>
    </location>
</feature>
<dbReference type="Proteomes" id="UP000467322">
    <property type="component" value="Unassembled WGS sequence"/>
</dbReference>
<keyword evidence="6 7" id="KW-0472">Membrane</keyword>
<comment type="subcellular location">
    <subcellularLocation>
        <location evidence="7">Cell inner membrane</location>
        <topology evidence="7">Multi-pass membrane protein</topology>
    </subcellularLocation>
    <subcellularLocation>
        <location evidence="1">Cell membrane</location>
        <topology evidence="1">Multi-pass membrane protein</topology>
    </subcellularLocation>
</comment>
<dbReference type="GO" id="GO:0005886">
    <property type="term" value="C:plasma membrane"/>
    <property type="evidence" value="ECO:0007669"/>
    <property type="project" value="UniProtKB-SubCell"/>
</dbReference>
<feature type="transmembrane region" description="Helical" evidence="7">
    <location>
        <begin position="239"/>
        <end position="261"/>
    </location>
</feature>
<keyword evidence="2 7" id="KW-0813">Transport</keyword>
<comment type="function">
    <text evidence="7">Part of the tripartite ATP-independent periplasmic (TRAP) transport system.</text>
</comment>
<proteinExistence type="inferred from homology"/>
<feature type="transmembrane region" description="Helical" evidence="7">
    <location>
        <begin position="291"/>
        <end position="311"/>
    </location>
</feature>
<sequence>MTEVFDHTEIPRHGRPAIPQRLFGWISLGVLAAMLINNVLVVYFDFPGLRNWGAEGAGLAWVHVALYVVAVVITAGFVLTTQDRAIRWDAHRVHTFNVYLIRALFWSVFLVGVFDATIAFLRTEDLIAPLLGETASRNLARSNWVGPWVHAPLIVFAFIFALFTRTLGFVWLALLIVAAELLIVVSRFVFSYEQALMGDLVRYWYAALFLFASAYTLFDEGHVRVDILYAGFGRTRKGFFNAFGTILLGMSTVWVILAIGLNGPQSIVNAPLANYEVSQAGPYGMFVKYQMAAFIGLFGVTMLIQFVSYFFDAVADARDEPGHREPAPAGGH</sequence>
<dbReference type="Pfam" id="PF04290">
    <property type="entry name" value="DctQ"/>
    <property type="match status" value="1"/>
</dbReference>
<reference evidence="9 10" key="1">
    <citation type="submission" date="2019-12" db="EMBL/GenBank/DDBJ databases">
        <title>Maritimibacter sp. nov. sp. isolated from sea sand.</title>
        <authorList>
            <person name="Kim J."/>
            <person name="Jeong S.E."/>
            <person name="Jung H.S."/>
            <person name="Jeon C.O."/>
        </authorList>
    </citation>
    <scope>NUCLEOTIDE SEQUENCE [LARGE SCALE GENOMIC DNA]</scope>
    <source>
        <strain evidence="9 10">DP07</strain>
    </source>
</reference>
<keyword evidence="10" id="KW-1185">Reference proteome</keyword>
<evidence type="ECO:0000313" key="10">
    <source>
        <dbReference type="Proteomes" id="UP000467322"/>
    </source>
</evidence>
<feature type="transmembrane region" description="Helical" evidence="7">
    <location>
        <begin position="58"/>
        <end position="79"/>
    </location>
</feature>
<evidence type="ECO:0000313" key="9">
    <source>
        <dbReference type="EMBL" id="MZR12155.1"/>
    </source>
</evidence>
<dbReference type="InterPro" id="IPR055348">
    <property type="entry name" value="DctQ"/>
</dbReference>
<gene>
    <name evidence="9" type="ORF">GQE99_03865</name>
</gene>
<evidence type="ECO:0000256" key="2">
    <source>
        <dbReference type="ARBA" id="ARBA00022448"/>
    </source>
</evidence>